<organism evidence="3 4">
    <name type="scientific">Vitrella brassicaformis (strain CCMP3155)</name>
    <dbReference type="NCBI Taxonomy" id="1169540"/>
    <lineage>
        <taxon>Eukaryota</taxon>
        <taxon>Sar</taxon>
        <taxon>Alveolata</taxon>
        <taxon>Colpodellida</taxon>
        <taxon>Vitrellaceae</taxon>
        <taxon>Vitrella</taxon>
    </lineage>
</organism>
<evidence type="ECO:0000256" key="2">
    <source>
        <dbReference type="SAM" id="MobiDB-lite"/>
    </source>
</evidence>
<dbReference type="OrthoDB" id="26679at2759"/>
<keyword evidence="1" id="KW-0175">Coiled coil</keyword>
<dbReference type="Proteomes" id="UP000041254">
    <property type="component" value="Unassembled WGS sequence"/>
</dbReference>
<dbReference type="EMBL" id="CDMY01000690">
    <property type="protein sequence ID" value="CEM30225.1"/>
    <property type="molecule type" value="Genomic_DNA"/>
</dbReference>
<evidence type="ECO:0008006" key="5">
    <source>
        <dbReference type="Google" id="ProtNLM"/>
    </source>
</evidence>
<sequence length="334" mass="38399">MGPRSSKRRPPRPIRSSIHALMAFRVKLLLLLYWLFRAAERAITKMRLLLLVASLLSTRAFSPRHLHAHLSPLRRRMTRQAATSATTSRAARTDWKKAYQEAEARYRTAQERYTAAQERYAKAEERNREFEKTLLLLENLVPVPHTAEDLGLTERQHDALVGWLGGDKKALRRLYKASADGWSYGNFLRCVGNVTGFGILIHKGEYIFGCHINDRIRQPKDSSSWEWYQCPVSWFSLAGHYDQPTRLRDFEKHNIFVAGKYGSVDGKARLLLKQCGAFIDFKLGRDNYLDKCYLWLPSSALLAGYRGKMSPYMTALLAGDTEFDCGELQVFRAY</sequence>
<feature type="region of interest" description="Disordered" evidence="2">
    <location>
        <begin position="72"/>
        <end position="92"/>
    </location>
</feature>
<evidence type="ECO:0000313" key="3">
    <source>
        <dbReference type="EMBL" id="CEM30225.1"/>
    </source>
</evidence>
<proteinExistence type="predicted"/>
<feature type="coiled-coil region" evidence="1">
    <location>
        <begin position="92"/>
        <end position="140"/>
    </location>
</feature>
<name>A0A0G4GK10_VITBC</name>
<reference evidence="3 4" key="1">
    <citation type="submission" date="2014-11" db="EMBL/GenBank/DDBJ databases">
        <authorList>
            <person name="Zhu J."/>
            <person name="Qi W."/>
            <person name="Song R."/>
        </authorList>
    </citation>
    <scope>NUCLEOTIDE SEQUENCE [LARGE SCALE GENOMIC DNA]</scope>
</reference>
<feature type="compositionally biased region" description="Low complexity" evidence="2">
    <location>
        <begin position="79"/>
        <end position="90"/>
    </location>
</feature>
<dbReference type="PhylomeDB" id="A0A0G4GK10"/>
<dbReference type="InParanoid" id="A0A0G4GK10"/>
<evidence type="ECO:0000256" key="1">
    <source>
        <dbReference type="SAM" id="Coils"/>
    </source>
</evidence>
<keyword evidence="4" id="KW-1185">Reference proteome</keyword>
<dbReference type="AlphaFoldDB" id="A0A0G4GK10"/>
<protein>
    <recommendedName>
        <fullName evidence="5">TLDc domain-containing protein</fullName>
    </recommendedName>
</protein>
<accession>A0A0G4GK10</accession>
<gene>
    <name evidence="3" type="ORF">Vbra_10051</name>
</gene>
<evidence type="ECO:0000313" key="4">
    <source>
        <dbReference type="Proteomes" id="UP000041254"/>
    </source>
</evidence>
<dbReference type="VEuPathDB" id="CryptoDB:Vbra_10051"/>